<dbReference type="Proteomes" id="UP000515151">
    <property type="component" value="Chromosome 2"/>
</dbReference>
<feature type="compositionally biased region" description="Pro residues" evidence="1">
    <location>
        <begin position="23"/>
        <end position="42"/>
    </location>
</feature>
<evidence type="ECO:0000256" key="1">
    <source>
        <dbReference type="SAM" id="MobiDB-lite"/>
    </source>
</evidence>
<proteinExistence type="predicted"/>
<dbReference type="RefSeq" id="XP_031378346.1">
    <property type="nucleotide sequence ID" value="XM_031522486.1"/>
</dbReference>
<feature type="compositionally biased region" description="Basic and acidic residues" evidence="1">
    <location>
        <begin position="284"/>
        <end position="297"/>
    </location>
</feature>
<accession>A0A6P8C9K9</accession>
<evidence type="ECO:0000313" key="2">
    <source>
        <dbReference type="Proteomes" id="UP000515151"/>
    </source>
</evidence>
<gene>
    <name evidence="3" type="primary">LOC116193741</name>
</gene>
<reference evidence="2" key="1">
    <citation type="journal article" date="2020" name="Plant Biotechnol. J.">
        <title>The pomegranate (Punica granatum L.) draft genome dissects genetic divergence between soft- and hard-seeded cultivars.</title>
        <authorList>
            <person name="Luo X."/>
            <person name="Li H."/>
            <person name="Wu Z."/>
            <person name="Yao W."/>
            <person name="Zhao P."/>
            <person name="Cao D."/>
            <person name="Yu H."/>
            <person name="Li K."/>
            <person name="Poudel K."/>
            <person name="Zhao D."/>
            <person name="Zhang F."/>
            <person name="Xia X."/>
            <person name="Chen L."/>
            <person name="Wang Q."/>
            <person name="Jing D."/>
            <person name="Cao S."/>
        </authorList>
    </citation>
    <scope>NUCLEOTIDE SEQUENCE [LARGE SCALE GENOMIC DNA]</scope>
    <source>
        <strain evidence="2">cv. Tunisia</strain>
    </source>
</reference>
<organism evidence="2 3">
    <name type="scientific">Punica granatum</name>
    <name type="common">Pomegranate</name>
    <dbReference type="NCBI Taxonomy" id="22663"/>
    <lineage>
        <taxon>Eukaryota</taxon>
        <taxon>Viridiplantae</taxon>
        <taxon>Streptophyta</taxon>
        <taxon>Embryophyta</taxon>
        <taxon>Tracheophyta</taxon>
        <taxon>Spermatophyta</taxon>
        <taxon>Magnoliopsida</taxon>
        <taxon>eudicotyledons</taxon>
        <taxon>Gunneridae</taxon>
        <taxon>Pentapetalae</taxon>
        <taxon>rosids</taxon>
        <taxon>malvids</taxon>
        <taxon>Myrtales</taxon>
        <taxon>Lythraceae</taxon>
        <taxon>Punica</taxon>
    </lineage>
</organism>
<sequence length="357" mass="38771">MATNMAELLALLREPNRASSSSTPPPGPGPTVDPTPEAPPAQAPRNIEIPAPPTLHTSAVHPFTNPFPPPPAPTAVPLPPTAFLSSEHVLSAPPPVSIPAPTMAYAIPPPMVFSAPSAPVPTHLQAAELPSYPSLHPHVGLSYQAPPPIDTTFHEPGTPTHAAQFASPTHFFSEADTEQEQRLKRMEETIRALQAGDARPDAHYGDCSLFPAMRLPPKFKIPEFKTYEGTTDPRHHLRHYRGKMLQYWEYEEGVYYSHLLAHTSSFSDLVEAGKKLDLGIKLGRMEDPTSKGDESSKKVPATSSSSSGRRGKEVTVNTVNTAQQVPQQYSMNYTAAPPTAPSYQYRYCAEAPPTLLE</sequence>
<feature type="region of interest" description="Disordered" evidence="1">
    <location>
        <begin position="1"/>
        <end position="68"/>
    </location>
</feature>
<dbReference type="GeneID" id="116193741"/>
<evidence type="ECO:0000313" key="3">
    <source>
        <dbReference type="RefSeq" id="XP_031378346.1"/>
    </source>
</evidence>
<feature type="compositionally biased region" description="Low complexity" evidence="1">
    <location>
        <begin position="314"/>
        <end position="328"/>
    </location>
</feature>
<dbReference type="OrthoDB" id="1750196at2759"/>
<reference evidence="3" key="2">
    <citation type="submission" date="2025-08" db="UniProtKB">
        <authorList>
            <consortium name="RefSeq"/>
        </authorList>
    </citation>
    <scope>IDENTIFICATION</scope>
    <source>
        <tissue evidence="3">Leaf</tissue>
    </source>
</reference>
<keyword evidence="2" id="KW-1185">Reference proteome</keyword>
<dbReference type="AlphaFoldDB" id="A0A6P8C9K9"/>
<name>A0A6P8C9K9_PUNGR</name>
<feature type="region of interest" description="Disordered" evidence="1">
    <location>
        <begin position="284"/>
        <end position="335"/>
    </location>
</feature>
<protein>
    <submittedName>
        <fullName evidence="3">Pollen-specific leucine-rich repeat extensin-like protein 1</fullName>
    </submittedName>
</protein>